<accession>A0A671X8T7</accession>
<keyword evidence="5 20" id="KW-1133">Transmembrane helix</keyword>
<dbReference type="InParanoid" id="A0A671X8T7"/>
<evidence type="ECO:0000259" key="21">
    <source>
        <dbReference type="Pfam" id="PF02931"/>
    </source>
</evidence>
<dbReference type="GO" id="GO:0005230">
    <property type="term" value="F:extracellular ligand-gated monoatomic ion channel activity"/>
    <property type="evidence" value="ECO:0007669"/>
    <property type="project" value="InterPro"/>
</dbReference>
<comment type="catalytic activity">
    <reaction evidence="18">
        <text>Ca(2+)(in) = Ca(2+)(out)</text>
        <dbReference type="Rhea" id="RHEA:29671"/>
        <dbReference type="ChEBI" id="CHEBI:29108"/>
    </reaction>
</comment>
<name>A0A671X8T7_SPAAU</name>
<evidence type="ECO:0000256" key="15">
    <source>
        <dbReference type="ARBA" id="ARBA00034104"/>
    </source>
</evidence>
<reference evidence="23" key="2">
    <citation type="submission" date="2025-08" db="UniProtKB">
        <authorList>
            <consortium name="Ensembl"/>
        </authorList>
    </citation>
    <scope>IDENTIFICATION</scope>
</reference>
<comment type="function">
    <text evidence="19">Forms serotonin (5-hydroxytryptamine/5-HT3)-activated cation-selective channel complexes, which when activated cause fast, depolarizing responses in neurons.</text>
</comment>
<evidence type="ECO:0000256" key="11">
    <source>
        <dbReference type="ARBA" id="ARBA00023180"/>
    </source>
</evidence>
<dbReference type="GO" id="GO:0004888">
    <property type="term" value="F:transmembrane signaling receptor activity"/>
    <property type="evidence" value="ECO:0007669"/>
    <property type="project" value="InterPro"/>
</dbReference>
<evidence type="ECO:0000256" key="18">
    <source>
        <dbReference type="ARBA" id="ARBA00036634"/>
    </source>
</evidence>
<keyword evidence="13" id="KW-1071">Ligand-gated ion channel</keyword>
<evidence type="ECO:0000256" key="5">
    <source>
        <dbReference type="ARBA" id="ARBA00022989"/>
    </source>
</evidence>
<evidence type="ECO:0000256" key="19">
    <source>
        <dbReference type="ARBA" id="ARBA00037540"/>
    </source>
</evidence>
<keyword evidence="6" id="KW-0770">Synapse</keyword>
<dbReference type="Gene3D" id="1.20.58.390">
    <property type="entry name" value="Neurotransmitter-gated ion-channel transmembrane domain"/>
    <property type="match status" value="1"/>
</dbReference>
<keyword evidence="7" id="KW-0406">Ion transport</keyword>
<dbReference type="GeneTree" id="ENSGT00940000163471"/>
<feature type="domain" description="Neurotransmitter-gated ion-channel ligand-binding" evidence="21">
    <location>
        <begin position="2"/>
        <end position="193"/>
    </location>
</feature>
<evidence type="ECO:0000313" key="23">
    <source>
        <dbReference type="Ensembl" id="ENSSAUP00010047453.1"/>
    </source>
</evidence>
<evidence type="ECO:0000313" key="24">
    <source>
        <dbReference type="Proteomes" id="UP000472265"/>
    </source>
</evidence>
<evidence type="ECO:0000256" key="1">
    <source>
        <dbReference type="ARBA" id="ARBA00022448"/>
    </source>
</evidence>
<keyword evidence="10" id="KW-0675">Receptor</keyword>
<evidence type="ECO:0000256" key="14">
    <source>
        <dbReference type="ARBA" id="ARBA00023303"/>
    </source>
</evidence>
<evidence type="ECO:0000256" key="12">
    <source>
        <dbReference type="ARBA" id="ARBA00023257"/>
    </source>
</evidence>
<evidence type="ECO:0000256" key="13">
    <source>
        <dbReference type="ARBA" id="ARBA00023286"/>
    </source>
</evidence>
<dbReference type="PROSITE" id="PS00236">
    <property type="entry name" value="NEUROTR_ION_CHANNEL"/>
    <property type="match status" value="1"/>
</dbReference>
<evidence type="ECO:0000256" key="7">
    <source>
        <dbReference type="ARBA" id="ARBA00023065"/>
    </source>
</evidence>
<dbReference type="InterPro" id="IPR006029">
    <property type="entry name" value="Neurotrans-gated_channel_TM"/>
</dbReference>
<comment type="catalytic activity">
    <reaction evidence="17">
        <text>Na(+)(in) = Na(+)(out)</text>
        <dbReference type="Rhea" id="RHEA:34963"/>
        <dbReference type="ChEBI" id="CHEBI:29101"/>
    </reaction>
</comment>
<dbReference type="Proteomes" id="UP000472265">
    <property type="component" value="Chromosome 20"/>
</dbReference>
<feature type="transmembrane region" description="Helical" evidence="20">
    <location>
        <begin position="195"/>
        <end position="217"/>
    </location>
</feature>
<keyword evidence="8 20" id="KW-0472">Membrane</keyword>
<evidence type="ECO:0000256" key="6">
    <source>
        <dbReference type="ARBA" id="ARBA00023018"/>
    </source>
</evidence>
<reference evidence="23" key="3">
    <citation type="submission" date="2025-09" db="UniProtKB">
        <authorList>
            <consortium name="Ensembl"/>
        </authorList>
    </citation>
    <scope>IDENTIFICATION</scope>
</reference>
<protein>
    <submittedName>
        <fullName evidence="23">Uncharacterized protein</fullName>
    </submittedName>
</protein>
<evidence type="ECO:0000256" key="8">
    <source>
        <dbReference type="ARBA" id="ARBA00023136"/>
    </source>
</evidence>
<comment type="subcellular location">
    <subcellularLocation>
        <location evidence="15">Postsynaptic cell membrane</location>
        <topology evidence="15">Multi-pass membrane protein</topology>
    </subcellularLocation>
</comment>
<dbReference type="Ensembl" id="ENSSAUT00010049876.1">
    <property type="protein sequence ID" value="ENSSAUP00010047453.1"/>
    <property type="gene ID" value="ENSSAUG00010019758.1"/>
</dbReference>
<feature type="transmembrane region" description="Helical" evidence="20">
    <location>
        <begin position="258"/>
        <end position="281"/>
    </location>
</feature>
<evidence type="ECO:0000259" key="22">
    <source>
        <dbReference type="Pfam" id="PF02932"/>
    </source>
</evidence>
<dbReference type="FunFam" id="2.70.170.10:FF:000017">
    <property type="entry name" value="5-hydroxytryptamine receptor 3A"/>
    <property type="match status" value="1"/>
</dbReference>
<dbReference type="AlphaFoldDB" id="A0A671X8T7"/>
<evidence type="ECO:0000256" key="16">
    <source>
        <dbReference type="ARBA" id="ARBA00034430"/>
    </source>
</evidence>
<reference evidence="23" key="1">
    <citation type="submission" date="2021-04" db="EMBL/GenBank/DDBJ databases">
        <authorList>
            <consortium name="Wellcome Sanger Institute Data Sharing"/>
        </authorList>
    </citation>
    <scope>NUCLEOTIDE SEQUENCE [LARGE SCALE GENOMIC DNA]</scope>
</reference>
<dbReference type="Pfam" id="PF02931">
    <property type="entry name" value="Neur_chan_LBD"/>
    <property type="match status" value="1"/>
</dbReference>
<keyword evidence="3 20" id="KW-0812">Transmembrane</keyword>
<dbReference type="SUPFAM" id="SSF90112">
    <property type="entry name" value="Neurotransmitter-gated ion-channel transmembrane pore"/>
    <property type="match status" value="1"/>
</dbReference>
<evidence type="ECO:0000256" key="3">
    <source>
        <dbReference type="ARBA" id="ARBA00022692"/>
    </source>
</evidence>
<sequence>MIRPVKHYKSPTVVYLYVHIYSILDVNEKDQTFVSYIRTEMNWIDEYISWNTGNFCGIERIYLSNDQLWKPDLIIEEMTDKDKINENPYIAVTNEGQVFVENDIKVISTCEMKVYKFPFDSQSCNLTFRSAIHPDKEILLYHDNKIVIGMELPEERLKSHEWIFMRMTLAQINVKGVTRKGLVVYHITMCRRPQLYFASLILPVLFFLGLDLASFLISNSGGEKLSFKITVLLSVTVMQLILSEILPSTSNRIPLIAIYIMGIFGLMMLSLLETILVMYLLEKDWKENEPNRGQSLSEDCGDKQGKVSLNNCCRGIHSACVCDVSASETPSELLPVSQEVSAISSCSFKAKISSDFIQGSDQLTGAITQYCTLN</sequence>
<keyword evidence="14" id="KW-0407">Ion channel</keyword>
<dbReference type="InterPro" id="IPR006201">
    <property type="entry name" value="Neur_channel"/>
</dbReference>
<keyword evidence="1" id="KW-0813">Transport</keyword>
<dbReference type="InterPro" id="IPR018000">
    <property type="entry name" value="Neurotransmitter_ion_chnl_CS"/>
</dbReference>
<evidence type="ECO:0000256" key="2">
    <source>
        <dbReference type="ARBA" id="ARBA00022475"/>
    </source>
</evidence>
<dbReference type="PANTHER" id="PTHR18945">
    <property type="entry name" value="NEUROTRANSMITTER GATED ION CHANNEL"/>
    <property type="match status" value="1"/>
</dbReference>
<dbReference type="GO" id="GO:0045211">
    <property type="term" value="C:postsynaptic membrane"/>
    <property type="evidence" value="ECO:0007669"/>
    <property type="project" value="UniProtKB-SubCell"/>
</dbReference>
<dbReference type="InterPro" id="IPR006202">
    <property type="entry name" value="Neur_chan_lig-bd"/>
</dbReference>
<dbReference type="SUPFAM" id="SSF63712">
    <property type="entry name" value="Nicotinic receptor ligand binding domain-like"/>
    <property type="match status" value="1"/>
</dbReference>
<evidence type="ECO:0000256" key="17">
    <source>
        <dbReference type="ARBA" id="ARBA00036239"/>
    </source>
</evidence>
<keyword evidence="2" id="KW-1003">Cell membrane</keyword>
<evidence type="ECO:0000256" key="10">
    <source>
        <dbReference type="ARBA" id="ARBA00023170"/>
    </source>
</evidence>
<gene>
    <name evidence="23" type="primary">LOC115571591</name>
</gene>
<evidence type="ECO:0000256" key="4">
    <source>
        <dbReference type="ARBA" id="ARBA00022729"/>
    </source>
</evidence>
<dbReference type="Pfam" id="PF02932">
    <property type="entry name" value="Neur_chan_memb"/>
    <property type="match status" value="1"/>
</dbReference>
<organism evidence="23 24">
    <name type="scientific">Sparus aurata</name>
    <name type="common">Gilthead sea bream</name>
    <dbReference type="NCBI Taxonomy" id="8175"/>
    <lineage>
        <taxon>Eukaryota</taxon>
        <taxon>Metazoa</taxon>
        <taxon>Chordata</taxon>
        <taxon>Craniata</taxon>
        <taxon>Vertebrata</taxon>
        <taxon>Euteleostomi</taxon>
        <taxon>Actinopterygii</taxon>
        <taxon>Neopterygii</taxon>
        <taxon>Teleostei</taxon>
        <taxon>Neoteleostei</taxon>
        <taxon>Acanthomorphata</taxon>
        <taxon>Eupercaria</taxon>
        <taxon>Spariformes</taxon>
        <taxon>Sparidae</taxon>
        <taxon>Sparus</taxon>
    </lineage>
</organism>
<keyword evidence="9" id="KW-1015">Disulfide bond</keyword>
<feature type="domain" description="Neurotransmitter-gated ion-channel transmembrane" evidence="22">
    <location>
        <begin position="200"/>
        <end position="284"/>
    </location>
</feature>
<evidence type="ECO:0000256" key="20">
    <source>
        <dbReference type="SAM" id="Phobius"/>
    </source>
</evidence>
<dbReference type="InterPro" id="IPR036734">
    <property type="entry name" value="Neur_chan_lig-bd_sf"/>
</dbReference>
<evidence type="ECO:0000256" key="9">
    <source>
        <dbReference type="ARBA" id="ARBA00023157"/>
    </source>
</evidence>
<comment type="catalytic activity">
    <reaction evidence="16">
        <text>K(+)(in) = K(+)(out)</text>
        <dbReference type="Rhea" id="RHEA:29463"/>
        <dbReference type="ChEBI" id="CHEBI:29103"/>
    </reaction>
</comment>
<dbReference type="Gene3D" id="2.70.170.10">
    <property type="entry name" value="Neurotransmitter-gated ion-channel ligand-binding domain"/>
    <property type="match status" value="1"/>
</dbReference>
<dbReference type="InterPro" id="IPR038050">
    <property type="entry name" value="Neuro_actylchol_rec"/>
</dbReference>
<keyword evidence="4" id="KW-0732">Signal</keyword>
<dbReference type="InterPro" id="IPR036719">
    <property type="entry name" value="Neuro-gated_channel_TM_sf"/>
</dbReference>
<keyword evidence="24" id="KW-1185">Reference proteome</keyword>
<proteinExistence type="predicted"/>
<dbReference type="OMA" id="QYFYTNQ"/>
<keyword evidence="11" id="KW-0325">Glycoprotein</keyword>
<keyword evidence="12" id="KW-0628">Postsynaptic cell membrane</keyword>